<dbReference type="OrthoDB" id="3048402at2759"/>
<sequence length="57" mass="6355">MAGDSQASFSQSVRNKIRGIYQHRCAICLTWLSTTQCVHVLDAPEPGEYQGRNEAMV</sequence>
<protein>
    <submittedName>
        <fullName evidence="1">Uncharacterized protein</fullName>
    </submittedName>
</protein>
<keyword evidence="2" id="KW-1185">Reference proteome</keyword>
<dbReference type="HOGENOM" id="CLU_2996130_0_0_1"/>
<reference evidence="1 2" key="1">
    <citation type="submission" date="2014-04" db="EMBL/GenBank/DDBJ databases">
        <title>Evolutionary Origins and Diversification of the Mycorrhizal Mutualists.</title>
        <authorList>
            <consortium name="DOE Joint Genome Institute"/>
            <consortium name="Mycorrhizal Genomics Consortium"/>
            <person name="Kohler A."/>
            <person name="Kuo A."/>
            <person name="Nagy L.G."/>
            <person name="Floudas D."/>
            <person name="Copeland A."/>
            <person name="Barry K.W."/>
            <person name="Cichocki N."/>
            <person name="Veneault-Fourrey C."/>
            <person name="LaButti K."/>
            <person name="Lindquist E.A."/>
            <person name="Lipzen A."/>
            <person name="Lundell T."/>
            <person name="Morin E."/>
            <person name="Murat C."/>
            <person name="Riley R."/>
            <person name="Ohm R."/>
            <person name="Sun H."/>
            <person name="Tunlid A."/>
            <person name="Henrissat B."/>
            <person name="Grigoriev I.V."/>
            <person name="Hibbett D.S."/>
            <person name="Martin F."/>
        </authorList>
    </citation>
    <scope>NUCLEOTIDE SEQUENCE [LARGE SCALE GENOMIC DNA]</scope>
    <source>
        <strain evidence="1 2">Koide BX008</strain>
    </source>
</reference>
<name>A0A0C2WRR2_AMAMK</name>
<organism evidence="1 2">
    <name type="scientific">Amanita muscaria (strain Koide BX008)</name>
    <dbReference type="NCBI Taxonomy" id="946122"/>
    <lineage>
        <taxon>Eukaryota</taxon>
        <taxon>Fungi</taxon>
        <taxon>Dikarya</taxon>
        <taxon>Basidiomycota</taxon>
        <taxon>Agaricomycotina</taxon>
        <taxon>Agaricomycetes</taxon>
        <taxon>Agaricomycetidae</taxon>
        <taxon>Agaricales</taxon>
        <taxon>Pluteineae</taxon>
        <taxon>Amanitaceae</taxon>
        <taxon>Amanita</taxon>
    </lineage>
</organism>
<proteinExistence type="predicted"/>
<evidence type="ECO:0000313" key="1">
    <source>
        <dbReference type="EMBL" id="KIL59436.1"/>
    </source>
</evidence>
<dbReference type="STRING" id="946122.A0A0C2WRR2"/>
<dbReference type="EMBL" id="KN818315">
    <property type="protein sequence ID" value="KIL59436.1"/>
    <property type="molecule type" value="Genomic_DNA"/>
</dbReference>
<dbReference type="InParanoid" id="A0A0C2WRR2"/>
<dbReference type="AlphaFoldDB" id="A0A0C2WRR2"/>
<accession>A0A0C2WRR2</accession>
<evidence type="ECO:0000313" key="2">
    <source>
        <dbReference type="Proteomes" id="UP000054549"/>
    </source>
</evidence>
<gene>
    <name evidence="1" type="ORF">M378DRAFT_169225</name>
</gene>
<dbReference type="Proteomes" id="UP000054549">
    <property type="component" value="Unassembled WGS sequence"/>
</dbReference>